<proteinExistence type="predicted"/>
<reference evidence="2 3" key="1">
    <citation type="submission" date="2018-08" db="EMBL/GenBank/DDBJ databases">
        <title>Meiothermus granaticius genome AF-68 sequencing project.</title>
        <authorList>
            <person name="Da Costa M.S."/>
            <person name="Albuquerque L."/>
            <person name="Raposo P."/>
            <person name="Froufe H.J.C."/>
            <person name="Barroso C.S."/>
            <person name="Egas C."/>
        </authorList>
    </citation>
    <scope>NUCLEOTIDE SEQUENCE [LARGE SCALE GENOMIC DNA]</scope>
    <source>
        <strain evidence="2 3">AF-68</strain>
    </source>
</reference>
<evidence type="ECO:0000256" key="1">
    <source>
        <dbReference type="SAM" id="SignalP"/>
    </source>
</evidence>
<sequence length="290" mass="30551">MRSQNLAVWSWSSALLLLVLSGCGSTPSVGSQPLTQAQANDLKTVAPYLGSALVSGLRGGGKGAVGQTLKQSYLGGTCSVSAPANSDKDQDGIPVNFKASFQDCTEDKLLFIQVTNGNVSINDANDNDPQSGFTSKATDLRFDFYANKGGGNKGPQLFRMVDNWEVTVGVTSASASVDYQFSVALTHFNNGVADKTWNGSLRFTGSYIPENDGNLDRFDAGTLNLRGTLALGEFVLNETVSDLKFNSSCTAGPIAGKIRFDDGLGNFLELTYTGCNSGTFTYNASGSGSF</sequence>
<dbReference type="RefSeq" id="WP_119356248.1">
    <property type="nucleotide sequence ID" value="NZ_BJXM01000002.1"/>
</dbReference>
<evidence type="ECO:0000313" key="2">
    <source>
        <dbReference type="EMBL" id="RIH93287.1"/>
    </source>
</evidence>
<accession>A0A399F9F4</accession>
<feature type="signal peptide" evidence="1">
    <location>
        <begin position="1"/>
        <end position="30"/>
    </location>
</feature>
<dbReference type="PROSITE" id="PS51257">
    <property type="entry name" value="PROKAR_LIPOPROTEIN"/>
    <property type="match status" value="1"/>
</dbReference>
<protein>
    <recommendedName>
        <fullName evidence="4">Lipoprotein</fullName>
    </recommendedName>
</protein>
<keyword evidence="3" id="KW-1185">Reference proteome</keyword>
<organism evidence="2 3">
    <name type="scientific">Meiothermus granaticius NBRC 107808</name>
    <dbReference type="NCBI Taxonomy" id="1227551"/>
    <lineage>
        <taxon>Bacteria</taxon>
        <taxon>Thermotogati</taxon>
        <taxon>Deinococcota</taxon>
        <taxon>Deinococci</taxon>
        <taxon>Thermales</taxon>
        <taxon>Thermaceae</taxon>
        <taxon>Meiothermus</taxon>
    </lineage>
</organism>
<evidence type="ECO:0000313" key="3">
    <source>
        <dbReference type="Proteomes" id="UP000266178"/>
    </source>
</evidence>
<name>A0A399F9F4_9DEIN</name>
<evidence type="ECO:0008006" key="4">
    <source>
        <dbReference type="Google" id="ProtNLM"/>
    </source>
</evidence>
<keyword evidence="1" id="KW-0732">Signal</keyword>
<gene>
    <name evidence="2" type="ORF">Mgrana_00730</name>
</gene>
<dbReference type="Proteomes" id="UP000266178">
    <property type="component" value="Unassembled WGS sequence"/>
</dbReference>
<dbReference type="AlphaFoldDB" id="A0A399F9F4"/>
<feature type="chain" id="PRO_5030071872" description="Lipoprotein" evidence="1">
    <location>
        <begin position="31"/>
        <end position="290"/>
    </location>
</feature>
<comment type="caution">
    <text evidence="2">The sequence shown here is derived from an EMBL/GenBank/DDBJ whole genome shotgun (WGS) entry which is preliminary data.</text>
</comment>
<dbReference type="EMBL" id="QWLB01000007">
    <property type="protein sequence ID" value="RIH93287.1"/>
    <property type="molecule type" value="Genomic_DNA"/>
</dbReference>